<sequence>MKQLAFRIIPAIIVGVIVLLSFSNTTEAERRYKYGAKTPPPVEEMNIDGFFNSNHQYLLDGTNLLTIYNSDYVRIEGTTYAKQYVDTIGVTFYLQKWNGVSWEYTGAGTTYSGSKRDVFDKTVLRSAEAGYYYRLKTRHWISHNGVYEQGERVSDYILMK</sequence>
<dbReference type="AlphaFoldDB" id="A0A9X4AP20"/>
<dbReference type="Proteomes" id="UP001145050">
    <property type="component" value="Unassembled WGS sequence"/>
</dbReference>
<proteinExistence type="predicted"/>
<protein>
    <submittedName>
        <fullName evidence="1">Uncharacterized protein</fullName>
    </submittedName>
</protein>
<keyword evidence="2" id="KW-1185">Reference proteome</keyword>
<gene>
    <name evidence="1" type="ORF">NC797_11315</name>
</gene>
<reference evidence="1" key="1">
    <citation type="submission" date="2022-06" db="EMBL/GenBank/DDBJ databases">
        <title>Aquibacillus sp. a new bacterium isolated from soil saline samples.</title>
        <authorList>
            <person name="Galisteo C."/>
            <person name="De La Haba R."/>
            <person name="Sanchez-Porro C."/>
            <person name="Ventosa A."/>
        </authorList>
    </citation>
    <scope>NUCLEOTIDE SEQUENCE</scope>
    <source>
        <strain evidence="1">3ASR75-11</strain>
    </source>
</reference>
<name>A0A9X4AP20_9BACI</name>
<evidence type="ECO:0000313" key="2">
    <source>
        <dbReference type="Proteomes" id="UP001145050"/>
    </source>
</evidence>
<accession>A0A9X4AP20</accession>
<dbReference type="RefSeq" id="WP_272436895.1">
    <property type="nucleotide sequence ID" value="NZ_JAMQKB010000010.1"/>
</dbReference>
<evidence type="ECO:0000313" key="1">
    <source>
        <dbReference type="EMBL" id="MDC3425095.1"/>
    </source>
</evidence>
<comment type="caution">
    <text evidence="1">The sequence shown here is derived from an EMBL/GenBank/DDBJ whole genome shotgun (WGS) entry which is preliminary data.</text>
</comment>
<dbReference type="EMBL" id="JAMQKB010000010">
    <property type="protein sequence ID" value="MDC3425095.1"/>
    <property type="molecule type" value="Genomic_DNA"/>
</dbReference>
<organism evidence="1 2">
    <name type="scientific">Terrihalobacillus insolitus</name>
    <dbReference type="NCBI Taxonomy" id="2950438"/>
    <lineage>
        <taxon>Bacteria</taxon>
        <taxon>Bacillati</taxon>
        <taxon>Bacillota</taxon>
        <taxon>Bacilli</taxon>
        <taxon>Bacillales</taxon>
        <taxon>Bacillaceae</taxon>
        <taxon>Terrihalobacillus</taxon>
    </lineage>
</organism>